<evidence type="ECO:0000313" key="5">
    <source>
        <dbReference type="Proteomes" id="UP000004208"/>
    </source>
</evidence>
<keyword evidence="5" id="KW-1185">Reference proteome</keyword>
<dbReference type="Gene3D" id="1.10.10.1320">
    <property type="entry name" value="Anti-sigma factor, zinc-finger domain"/>
    <property type="match status" value="1"/>
</dbReference>
<evidence type="ECO:0000256" key="1">
    <source>
        <dbReference type="ARBA" id="ARBA00023015"/>
    </source>
</evidence>
<dbReference type="HOGENOM" id="CLU_2315519_0_0_11"/>
<reference evidence="4" key="1">
    <citation type="submission" date="2010-06" db="EMBL/GenBank/DDBJ databases">
        <authorList>
            <person name="Muzny D."/>
            <person name="Qin X."/>
            <person name="Buhay C."/>
            <person name="Dugan-Rocha S."/>
            <person name="Ding Y."/>
            <person name="Chen G."/>
            <person name="Hawes A."/>
            <person name="Holder M."/>
            <person name="Jhangiani S."/>
            <person name="Johnson A."/>
            <person name="Khan Z."/>
            <person name="Li Z."/>
            <person name="Liu W."/>
            <person name="Liu X."/>
            <person name="Perez L."/>
            <person name="Shen H."/>
            <person name="Wang Q."/>
            <person name="Watt J."/>
            <person name="Xi L."/>
            <person name="Xin Y."/>
            <person name="Zhou J."/>
            <person name="Deng J."/>
            <person name="Jiang H."/>
            <person name="Liu Y."/>
            <person name="Qu J."/>
            <person name="Song X.-Z."/>
            <person name="Zhang L."/>
            <person name="Villasana D."/>
            <person name="Johnson A."/>
            <person name="Liu J."/>
            <person name="Liyanage D."/>
            <person name="Lorensuhewa L."/>
            <person name="Robinson T."/>
            <person name="Song A."/>
            <person name="Song B.-B."/>
            <person name="Dinh H."/>
            <person name="Thornton R."/>
            <person name="Coyle M."/>
            <person name="Francisco L."/>
            <person name="Jackson L."/>
            <person name="Javaid M."/>
            <person name="Korchina V."/>
            <person name="Kovar C."/>
            <person name="Mata R."/>
            <person name="Mathew T."/>
            <person name="Ngo R."/>
            <person name="Nguyen L."/>
            <person name="Nguyen N."/>
            <person name="Okwuonu G."/>
            <person name="Ongeri F."/>
            <person name="Pham C."/>
            <person name="Simmons D."/>
            <person name="Wilczek-Boney K."/>
            <person name="Hale W."/>
            <person name="Jakkamsetti A."/>
            <person name="Pham P."/>
            <person name="Ruth R."/>
            <person name="San Lucas F."/>
            <person name="Warren J."/>
            <person name="Zhang J."/>
            <person name="Zhao Z."/>
            <person name="Zhou C."/>
            <person name="Zhu D."/>
            <person name="Lee S."/>
            <person name="Bess C."/>
            <person name="Blankenburg K."/>
            <person name="Forbes L."/>
            <person name="Fu Q."/>
            <person name="Gubbala S."/>
            <person name="Hirani K."/>
            <person name="Jayaseelan J.C."/>
            <person name="Lara F."/>
            <person name="Munidasa M."/>
            <person name="Palculict T."/>
            <person name="Patil S."/>
            <person name="Pu L.-L."/>
            <person name="Saada N."/>
            <person name="Tang L."/>
            <person name="Weissenberger G."/>
            <person name="Zhu Y."/>
            <person name="Hemphill L."/>
            <person name="Shang Y."/>
            <person name="Youmans B."/>
            <person name="Ayvaz T."/>
            <person name="Ross M."/>
            <person name="Santibanez J."/>
            <person name="Aqrawi P."/>
            <person name="Gross S."/>
            <person name="Joshi V."/>
            <person name="Fowler G."/>
            <person name="Nazareth L."/>
            <person name="Reid J."/>
            <person name="Worley K."/>
            <person name="Petrosino J."/>
            <person name="Highlander S."/>
            <person name="Gibbs R."/>
        </authorList>
    </citation>
    <scope>NUCLEOTIDE SEQUENCE [LARGE SCALE GENOMIC DNA]</scope>
    <source>
        <strain evidence="4">ATCC 33030</strain>
    </source>
</reference>
<dbReference type="Proteomes" id="UP000004208">
    <property type="component" value="Unassembled WGS sequence"/>
</dbReference>
<name>D7WDM5_9CORY</name>
<dbReference type="RefSeq" id="WP_005290762.1">
    <property type="nucleotide sequence ID" value="NZ_CM000961.1"/>
</dbReference>
<evidence type="ECO:0000259" key="3">
    <source>
        <dbReference type="Pfam" id="PF13490"/>
    </source>
</evidence>
<dbReference type="AlphaFoldDB" id="D7WDM5"/>
<dbReference type="EMBL" id="ACLJ02000003">
    <property type="protein sequence ID" value="EFK54256.1"/>
    <property type="molecule type" value="Genomic_DNA"/>
</dbReference>
<feature type="domain" description="Putative zinc-finger" evidence="3">
    <location>
        <begin position="13"/>
        <end position="42"/>
    </location>
</feature>
<protein>
    <recommendedName>
        <fullName evidence="3">Putative zinc-finger domain-containing protein</fullName>
    </recommendedName>
</protein>
<dbReference type="Pfam" id="PF13490">
    <property type="entry name" value="zf-HC2"/>
    <property type="match status" value="1"/>
</dbReference>
<keyword evidence="2" id="KW-0804">Transcription</keyword>
<comment type="caution">
    <text evidence="4">The sequence shown here is derived from an EMBL/GenBank/DDBJ whole genome shotgun (WGS) entry which is preliminary data.</text>
</comment>
<dbReference type="eggNOG" id="COG5662">
    <property type="taxonomic scope" value="Bacteria"/>
</dbReference>
<evidence type="ECO:0000256" key="2">
    <source>
        <dbReference type="ARBA" id="ARBA00023163"/>
    </source>
</evidence>
<organism evidence="4 5">
    <name type="scientific">Corynebacterium genitalium ATCC 33030</name>
    <dbReference type="NCBI Taxonomy" id="585529"/>
    <lineage>
        <taxon>Bacteria</taxon>
        <taxon>Bacillati</taxon>
        <taxon>Actinomycetota</taxon>
        <taxon>Actinomycetes</taxon>
        <taxon>Mycobacteriales</taxon>
        <taxon>Corynebacteriaceae</taxon>
        <taxon>Corynebacterium</taxon>
    </lineage>
</organism>
<dbReference type="InterPro" id="IPR041916">
    <property type="entry name" value="Anti_sigma_zinc_sf"/>
</dbReference>
<proteinExistence type="predicted"/>
<dbReference type="STRING" id="585529.HMPREF0291_11913"/>
<dbReference type="InterPro" id="IPR027383">
    <property type="entry name" value="Znf_put"/>
</dbReference>
<sequence length="99" mass="10825">MRQFDSIDHLSYEAVAALIDGELSPSATQRAHSHLAECSDCREETQRQQAAAAAVRLHNGDGCLRAPRSLVEKLALMTDGEIPAEETHSLWSKLRGGLK</sequence>
<accession>D7WDM5</accession>
<evidence type="ECO:0000313" key="4">
    <source>
        <dbReference type="EMBL" id="EFK54256.1"/>
    </source>
</evidence>
<dbReference type="OrthoDB" id="4425192at2"/>
<gene>
    <name evidence="4" type="ORF">HMPREF0291_11913</name>
</gene>
<keyword evidence="1" id="KW-0805">Transcription regulation</keyword>